<evidence type="ECO:0000313" key="10">
    <source>
        <dbReference type="EMBL" id="ADW18697.1"/>
    </source>
</evidence>
<dbReference type="InterPro" id="IPR016195">
    <property type="entry name" value="Pol/histidinol_Pase-like"/>
</dbReference>
<keyword evidence="5 8" id="KW-0378">Hydrolase</keyword>
<evidence type="ECO:0000256" key="4">
    <source>
        <dbReference type="ARBA" id="ARBA00022605"/>
    </source>
</evidence>
<keyword evidence="11" id="KW-1185">Reference proteome</keyword>
<dbReference type="KEGG" id="dpr:Despr_2561"/>
<accession>A0A7U4DQ32</accession>
<dbReference type="Gene3D" id="3.20.20.140">
    <property type="entry name" value="Metal-dependent hydrolases"/>
    <property type="match status" value="1"/>
</dbReference>
<keyword evidence="4 8" id="KW-0028">Amino-acid biosynthesis</keyword>
<dbReference type="EMBL" id="CP002364">
    <property type="protein sequence ID" value="ADW18697.1"/>
    <property type="molecule type" value="Genomic_DNA"/>
</dbReference>
<dbReference type="RefSeq" id="WP_015725223.1">
    <property type="nucleotide sequence ID" value="NC_014972.1"/>
</dbReference>
<evidence type="ECO:0000256" key="7">
    <source>
        <dbReference type="ARBA" id="ARBA00049158"/>
    </source>
</evidence>
<dbReference type="CDD" id="cd12110">
    <property type="entry name" value="PHP_HisPPase_Hisj_like"/>
    <property type="match status" value="1"/>
</dbReference>
<evidence type="ECO:0000259" key="9">
    <source>
        <dbReference type="Pfam" id="PF02811"/>
    </source>
</evidence>
<dbReference type="PANTHER" id="PTHR21039">
    <property type="entry name" value="HISTIDINOL PHOSPHATASE-RELATED"/>
    <property type="match status" value="1"/>
</dbReference>
<dbReference type="UniPathway" id="UPA00031">
    <property type="reaction ID" value="UER00013"/>
</dbReference>
<dbReference type="NCBIfam" id="TIGR01856">
    <property type="entry name" value="hisJ_fam"/>
    <property type="match status" value="1"/>
</dbReference>
<sequence>MVPLIDTTVDGHVHTRLCKHAVGEMEEYVEQAVRRGLTTVCFLEHLETDIAYQPPCWLDDDEFAYYFEEGLRLKERYRGVVAVRLGVEMGCNPAAIDAIRHRLKRYPIERIGLSCHFHQHGLSHLNLLSRRPQSLDRLAAIGADAVISTYFATLIKAVASLDCDVLCHLDAVLRHLPGITFNNEHRGQIAQLLDAMQGKDIALEINTSGFDYRGSAFPAPWIISAALERGIRLEAGSDAHHPSEVGRYFDQLPHYLEPLCR</sequence>
<protein>
    <recommendedName>
        <fullName evidence="3 8">Histidinol-phosphatase</fullName>
        <shortName evidence="8">HolPase</shortName>
        <ecNumber evidence="3 8">3.1.3.15</ecNumber>
    </recommendedName>
</protein>
<dbReference type="EC" id="3.1.3.15" evidence="3 8"/>
<evidence type="ECO:0000256" key="5">
    <source>
        <dbReference type="ARBA" id="ARBA00022801"/>
    </source>
</evidence>
<dbReference type="Proteomes" id="UP000006365">
    <property type="component" value="Chromosome"/>
</dbReference>
<name>A0A7U4DQ32_DESPD</name>
<evidence type="ECO:0000256" key="2">
    <source>
        <dbReference type="ARBA" id="ARBA00009152"/>
    </source>
</evidence>
<dbReference type="GO" id="GO:0004401">
    <property type="term" value="F:histidinol-phosphatase activity"/>
    <property type="evidence" value="ECO:0007669"/>
    <property type="project" value="UniProtKB-UniRule"/>
</dbReference>
<feature type="domain" description="PHP" evidence="9">
    <location>
        <begin position="10"/>
        <end position="208"/>
    </location>
</feature>
<dbReference type="InterPro" id="IPR010140">
    <property type="entry name" value="Histidinol_P_phosphatase_HisJ"/>
</dbReference>
<comment type="catalytic activity">
    <reaction evidence="7 8">
        <text>L-histidinol phosphate + H2O = L-histidinol + phosphate</text>
        <dbReference type="Rhea" id="RHEA:14465"/>
        <dbReference type="ChEBI" id="CHEBI:15377"/>
        <dbReference type="ChEBI" id="CHEBI:43474"/>
        <dbReference type="ChEBI" id="CHEBI:57699"/>
        <dbReference type="ChEBI" id="CHEBI:57980"/>
        <dbReference type="EC" id="3.1.3.15"/>
    </reaction>
</comment>
<dbReference type="SUPFAM" id="SSF89550">
    <property type="entry name" value="PHP domain-like"/>
    <property type="match status" value="1"/>
</dbReference>
<evidence type="ECO:0000313" key="11">
    <source>
        <dbReference type="Proteomes" id="UP000006365"/>
    </source>
</evidence>
<organism evidence="10 11">
    <name type="scientific">Desulfobulbus propionicus (strain ATCC 33891 / DSM 2032 / VKM B-1956 / 1pr3)</name>
    <dbReference type="NCBI Taxonomy" id="577650"/>
    <lineage>
        <taxon>Bacteria</taxon>
        <taxon>Pseudomonadati</taxon>
        <taxon>Thermodesulfobacteriota</taxon>
        <taxon>Desulfobulbia</taxon>
        <taxon>Desulfobulbales</taxon>
        <taxon>Desulfobulbaceae</taxon>
        <taxon>Desulfobulbus</taxon>
    </lineage>
</organism>
<keyword evidence="6 8" id="KW-0368">Histidine biosynthesis</keyword>
<comment type="similarity">
    <text evidence="2 8">Belongs to the PHP hydrolase family. HisK subfamily.</text>
</comment>
<evidence type="ECO:0000256" key="6">
    <source>
        <dbReference type="ARBA" id="ARBA00023102"/>
    </source>
</evidence>
<dbReference type="GO" id="GO:0000105">
    <property type="term" value="P:L-histidine biosynthetic process"/>
    <property type="evidence" value="ECO:0007669"/>
    <property type="project" value="UniProtKB-UniRule"/>
</dbReference>
<dbReference type="PANTHER" id="PTHR21039:SF0">
    <property type="entry name" value="HISTIDINOL-PHOSPHATASE"/>
    <property type="match status" value="1"/>
</dbReference>
<proteinExistence type="inferred from homology"/>
<dbReference type="AlphaFoldDB" id="A0A7U4DQ32"/>
<evidence type="ECO:0000256" key="3">
    <source>
        <dbReference type="ARBA" id="ARBA00013085"/>
    </source>
</evidence>
<reference evidence="10 11" key="1">
    <citation type="journal article" date="2011" name="Stand. Genomic Sci.">
        <title>Complete genome sequence of Desulfobulbus propionicus type strain (1pr3).</title>
        <authorList>
            <person name="Pagani I."/>
            <person name="Lapidus A."/>
            <person name="Nolan M."/>
            <person name="Lucas S."/>
            <person name="Hammon N."/>
            <person name="Deshpande S."/>
            <person name="Cheng J.F."/>
            <person name="Chertkov O."/>
            <person name="Davenport K."/>
            <person name="Tapia R."/>
            <person name="Han C."/>
            <person name="Goodwin L."/>
            <person name="Pitluck S."/>
            <person name="Liolios K."/>
            <person name="Mavromatis K."/>
            <person name="Ivanova N."/>
            <person name="Mikhailova N."/>
            <person name="Pati A."/>
            <person name="Chen A."/>
            <person name="Palaniappan K."/>
            <person name="Land M."/>
            <person name="Hauser L."/>
            <person name="Chang Y.J."/>
            <person name="Jeffries C.D."/>
            <person name="Detter J.C."/>
            <person name="Brambilla E."/>
            <person name="Kannan K.P."/>
            <person name="Djao O.D."/>
            <person name="Rohde M."/>
            <person name="Pukall R."/>
            <person name="Spring S."/>
            <person name="Goker M."/>
            <person name="Sikorski J."/>
            <person name="Woyke T."/>
            <person name="Bristow J."/>
            <person name="Eisen J.A."/>
            <person name="Markowitz V."/>
            <person name="Hugenholtz P."/>
            <person name="Kyrpides N.C."/>
            <person name="Klenk H.P."/>
        </authorList>
    </citation>
    <scope>NUCLEOTIDE SEQUENCE [LARGE SCALE GENOMIC DNA]</scope>
    <source>
        <strain evidence="11">ATCC 33891 / DSM 2032 / 1pr3</strain>
    </source>
</reference>
<gene>
    <name evidence="10" type="ordered locus">Despr_2561</name>
</gene>
<evidence type="ECO:0000256" key="8">
    <source>
        <dbReference type="RuleBase" id="RU366003"/>
    </source>
</evidence>
<comment type="pathway">
    <text evidence="1 8">Amino-acid biosynthesis; L-histidine biosynthesis; L-histidine from 5-phospho-alpha-D-ribose 1-diphosphate: step 8/9.</text>
</comment>
<evidence type="ECO:0000256" key="1">
    <source>
        <dbReference type="ARBA" id="ARBA00004970"/>
    </source>
</evidence>
<dbReference type="Pfam" id="PF02811">
    <property type="entry name" value="PHP"/>
    <property type="match status" value="1"/>
</dbReference>
<dbReference type="GO" id="GO:0005737">
    <property type="term" value="C:cytoplasm"/>
    <property type="evidence" value="ECO:0007669"/>
    <property type="project" value="TreeGrafter"/>
</dbReference>
<dbReference type="InterPro" id="IPR004013">
    <property type="entry name" value="PHP_dom"/>
</dbReference>